<evidence type="ECO:0000313" key="2">
    <source>
        <dbReference type="Proteomes" id="UP000269945"/>
    </source>
</evidence>
<evidence type="ECO:0000313" key="1">
    <source>
        <dbReference type="EMBL" id="VCW96574.1"/>
    </source>
</evidence>
<keyword evidence="2" id="KW-1185">Reference proteome</keyword>
<sequence length="68" mass="7276">HTIRALGAWILQSESAFSCGWWAPLSGSQSPSSRCPGLGALKMGTQELRAAAKSEPVWLQNPALTTHE</sequence>
<gene>
    <name evidence="1" type="ORF">BN2614_LOCUS2</name>
</gene>
<name>A0A9X9LUD3_GULGU</name>
<proteinExistence type="predicted"/>
<reference evidence="1 2" key="1">
    <citation type="submission" date="2018-10" db="EMBL/GenBank/DDBJ databases">
        <authorList>
            <person name="Ekblom R."/>
            <person name="Jareborg N."/>
        </authorList>
    </citation>
    <scope>NUCLEOTIDE SEQUENCE [LARGE SCALE GENOMIC DNA]</scope>
    <source>
        <tissue evidence="1">Muscle</tissue>
    </source>
</reference>
<feature type="non-terminal residue" evidence="1">
    <location>
        <position position="1"/>
    </location>
</feature>
<accession>A0A9X9LUD3</accession>
<dbReference type="AlphaFoldDB" id="A0A9X9LUD3"/>
<comment type="caution">
    <text evidence="1">The sequence shown here is derived from an EMBL/GenBank/DDBJ whole genome shotgun (WGS) entry which is preliminary data.</text>
</comment>
<dbReference type="Proteomes" id="UP000269945">
    <property type="component" value="Unassembled WGS sequence"/>
</dbReference>
<organism evidence="1 2">
    <name type="scientific">Gulo gulo</name>
    <name type="common">Wolverine</name>
    <name type="synonym">Gluton</name>
    <dbReference type="NCBI Taxonomy" id="48420"/>
    <lineage>
        <taxon>Eukaryota</taxon>
        <taxon>Metazoa</taxon>
        <taxon>Chordata</taxon>
        <taxon>Craniata</taxon>
        <taxon>Vertebrata</taxon>
        <taxon>Euteleostomi</taxon>
        <taxon>Mammalia</taxon>
        <taxon>Eutheria</taxon>
        <taxon>Laurasiatheria</taxon>
        <taxon>Carnivora</taxon>
        <taxon>Caniformia</taxon>
        <taxon>Musteloidea</taxon>
        <taxon>Mustelidae</taxon>
        <taxon>Guloninae</taxon>
        <taxon>Gulo</taxon>
    </lineage>
</organism>
<protein>
    <submittedName>
        <fullName evidence="1">Uncharacterized protein</fullName>
    </submittedName>
</protein>
<dbReference type="EMBL" id="CYRY02018487">
    <property type="protein sequence ID" value="VCW96574.1"/>
    <property type="molecule type" value="Genomic_DNA"/>
</dbReference>